<protein>
    <submittedName>
        <fullName evidence="1">Uncharacterized protein</fullName>
    </submittedName>
</protein>
<dbReference type="InParanoid" id="E2A8K8"/>
<name>E2A8K8_CAMFO</name>
<evidence type="ECO:0000313" key="1">
    <source>
        <dbReference type="EMBL" id="EFN70231.1"/>
    </source>
</evidence>
<feature type="non-terminal residue" evidence="1">
    <location>
        <position position="1"/>
    </location>
</feature>
<sequence length="66" mass="7452">LYGESSQVLSMHNLIHVADDVINHNIPLRGISAFWGESYIGFFKKLVKSPNKPLTQIVNRLSELKS</sequence>
<dbReference type="Proteomes" id="UP000000311">
    <property type="component" value="Unassembled WGS sequence"/>
</dbReference>
<reference evidence="1 2" key="1">
    <citation type="journal article" date="2010" name="Science">
        <title>Genomic comparison of the ants Camponotus floridanus and Harpegnathos saltator.</title>
        <authorList>
            <person name="Bonasio R."/>
            <person name="Zhang G."/>
            <person name="Ye C."/>
            <person name="Mutti N.S."/>
            <person name="Fang X."/>
            <person name="Qin N."/>
            <person name="Donahue G."/>
            <person name="Yang P."/>
            <person name="Li Q."/>
            <person name="Li C."/>
            <person name="Zhang P."/>
            <person name="Huang Z."/>
            <person name="Berger S.L."/>
            <person name="Reinberg D."/>
            <person name="Wang J."/>
            <person name="Liebig J."/>
        </authorList>
    </citation>
    <scope>NUCLEOTIDE SEQUENCE [LARGE SCALE GENOMIC DNA]</scope>
    <source>
        <strain evidence="2">C129</strain>
    </source>
</reference>
<proteinExistence type="predicted"/>
<organism evidence="2">
    <name type="scientific">Camponotus floridanus</name>
    <name type="common">Florida carpenter ant</name>
    <dbReference type="NCBI Taxonomy" id="104421"/>
    <lineage>
        <taxon>Eukaryota</taxon>
        <taxon>Metazoa</taxon>
        <taxon>Ecdysozoa</taxon>
        <taxon>Arthropoda</taxon>
        <taxon>Hexapoda</taxon>
        <taxon>Insecta</taxon>
        <taxon>Pterygota</taxon>
        <taxon>Neoptera</taxon>
        <taxon>Endopterygota</taxon>
        <taxon>Hymenoptera</taxon>
        <taxon>Apocrita</taxon>
        <taxon>Aculeata</taxon>
        <taxon>Formicoidea</taxon>
        <taxon>Formicidae</taxon>
        <taxon>Formicinae</taxon>
        <taxon>Camponotus</taxon>
    </lineage>
</organism>
<feature type="non-terminal residue" evidence="1">
    <location>
        <position position="66"/>
    </location>
</feature>
<dbReference type="AlphaFoldDB" id="E2A8K8"/>
<evidence type="ECO:0000313" key="2">
    <source>
        <dbReference type="Proteomes" id="UP000000311"/>
    </source>
</evidence>
<accession>E2A8K8</accession>
<dbReference type="EMBL" id="GL437647">
    <property type="protein sequence ID" value="EFN70231.1"/>
    <property type="molecule type" value="Genomic_DNA"/>
</dbReference>
<keyword evidence="2" id="KW-1185">Reference proteome</keyword>
<gene>
    <name evidence="1" type="ORF">EAG_00065</name>
</gene>